<gene>
    <name evidence="10" type="ORF">PPACK8108_LOCUS421</name>
</gene>
<dbReference type="Pfam" id="PF00443">
    <property type="entry name" value="UCH"/>
    <property type="match status" value="1"/>
</dbReference>
<dbReference type="GO" id="GO:0006508">
    <property type="term" value="P:proteolysis"/>
    <property type="evidence" value="ECO:0007669"/>
    <property type="project" value="UniProtKB-KW"/>
</dbReference>
<reference evidence="10" key="1">
    <citation type="submission" date="2022-06" db="EMBL/GenBank/DDBJ databases">
        <authorList>
            <consortium name="SYNGENTA / RWTH Aachen University"/>
        </authorList>
    </citation>
    <scope>NUCLEOTIDE SEQUENCE</scope>
</reference>
<dbReference type="GO" id="GO:0005829">
    <property type="term" value="C:cytosol"/>
    <property type="evidence" value="ECO:0007669"/>
    <property type="project" value="TreeGrafter"/>
</dbReference>
<dbReference type="InterPro" id="IPR050164">
    <property type="entry name" value="Peptidase_C19"/>
</dbReference>
<dbReference type="PROSITE" id="PS00973">
    <property type="entry name" value="USP_2"/>
    <property type="match status" value="1"/>
</dbReference>
<keyword evidence="5 7" id="KW-0378">Hydrolase</keyword>
<feature type="compositionally biased region" description="Basic and acidic residues" evidence="8">
    <location>
        <begin position="109"/>
        <end position="138"/>
    </location>
</feature>
<dbReference type="Proteomes" id="UP001153365">
    <property type="component" value="Unassembled WGS sequence"/>
</dbReference>
<dbReference type="EC" id="3.4.19.12" evidence="7"/>
<dbReference type="PANTHER" id="PTHR24006:SF758">
    <property type="entry name" value="UBIQUITIN CARBOXYL-TERMINAL HYDROLASE 36"/>
    <property type="match status" value="1"/>
</dbReference>
<evidence type="ECO:0000256" key="2">
    <source>
        <dbReference type="ARBA" id="ARBA00009085"/>
    </source>
</evidence>
<dbReference type="GO" id="GO:0005634">
    <property type="term" value="C:nucleus"/>
    <property type="evidence" value="ECO:0007669"/>
    <property type="project" value="TreeGrafter"/>
</dbReference>
<feature type="compositionally biased region" description="Basic residues" evidence="8">
    <location>
        <begin position="714"/>
        <end position="723"/>
    </location>
</feature>
<keyword evidence="11" id="KW-1185">Reference proteome</keyword>
<evidence type="ECO:0000256" key="6">
    <source>
        <dbReference type="ARBA" id="ARBA00022807"/>
    </source>
</evidence>
<comment type="caution">
    <text evidence="10">The sequence shown here is derived from an EMBL/GenBank/DDBJ whole genome shotgun (WGS) entry which is preliminary data.</text>
</comment>
<dbReference type="InterPro" id="IPR038765">
    <property type="entry name" value="Papain-like_cys_pep_sf"/>
</dbReference>
<dbReference type="Gene3D" id="3.90.70.10">
    <property type="entry name" value="Cysteine proteinases"/>
    <property type="match status" value="1"/>
</dbReference>
<comment type="similarity">
    <text evidence="2 7">Belongs to the peptidase C19 family.</text>
</comment>
<feature type="compositionally biased region" description="Basic and acidic residues" evidence="8">
    <location>
        <begin position="730"/>
        <end position="739"/>
    </location>
</feature>
<evidence type="ECO:0000259" key="9">
    <source>
        <dbReference type="PROSITE" id="PS50235"/>
    </source>
</evidence>
<proteinExistence type="inferred from homology"/>
<feature type="domain" description="USP" evidence="9">
    <location>
        <begin position="173"/>
        <end position="482"/>
    </location>
</feature>
<dbReference type="AlphaFoldDB" id="A0AAV0AEQ4"/>
<keyword evidence="3 7" id="KW-0645">Protease</keyword>
<dbReference type="InterPro" id="IPR001394">
    <property type="entry name" value="Peptidase_C19_UCH"/>
</dbReference>
<evidence type="ECO:0000313" key="10">
    <source>
        <dbReference type="EMBL" id="CAH7666100.1"/>
    </source>
</evidence>
<protein>
    <recommendedName>
        <fullName evidence="7">Ubiquitin carboxyl-terminal hydrolase</fullName>
        <ecNumber evidence="7">3.4.19.12</ecNumber>
    </recommendedName>
</protein>
<dbReference type="PROSITE" id="PS50235">
    <property type="entry name" value="USP_3"/>
    <property type="match status" value="1"/>
</dbReference>
<feature type="compositionally biased region" description="Basic and acidic residues" evidence="8">
    <location>
        <begin position="641"/>
        <end position="656"/>
    </location>
</feature>
<dbReference type="GO" id="GO:0016579">
    <property type="term" value="P:protein deubiquitination"/>
    <property type="evidence" value="ECO:0007669"/>
    <property type="project" value="InterPro"/>
</dbReference>
<evidence type="ECO:0000256" key="1">
    <source>
        <dbReference type="ARBA" id="ARBA00000707"/>
    </source>
</evidence>
<feature type="region of interest" description="Disordered" evidence="8">
    <location>
        <begin position="621"/>
        <end position="747"/>
    </location>
</feature>
<evidence type="ECO:0000256" key="5">
    <source>
        <dbReference type="ARBA" id="ARBA00022801"/>
    </source>
</evidence>
<feature type="region of interest" description="Disordered" evidence="8">
    <location>
        <begin position="84"/>
        <end position="150"/>
    </location>
</feature>
<dbReference type="SUPFAM" id="SSF54001">
    <property type="entry name" value="Cysteine proteinases"/>
    <property type="match status" value="1"/>
</dbReference>
<evidence type="ECO:0000256" key="3">
    <source>
        <dbReference type="ARBA" id="ARBA00022670"/>
    </source>
</evidence>
<dbReference type="InterPro" id="IPR028889">
    <property type="entry name" value="USP"/>
</dbReference>
<evidence type="ECO:0000256" key="4">
    <source>
        <dbReference type="ARBA" id="ARBA00022786"/>
    </source>
</evidence>
<dbReference type="PROSITE" id="PS00972">
    <property type="entry name" value="USP_1"/>
    <property type="match status" value="1"/>
</dbReference>
<organism evidence="10 11">
    <name type="scientific">Phakopsora pachyrhizi</name>
    <name type="common">Asian soybean rust disease fungus</name>
    <dbReference type="NCBI Taxonomy" id="170000"/>
    <lineage>
        <taxon>Eukaryota</taxon>
        <taxon>Fungi</taxon>
        <taxon>Dikarya</taxon>
        <taxon>Basidiomycota</taxon>
        <taxon>Pucciniomycotina</taxon>
        <taxon>Pucciniomycetes</taxon>
        <taxon>Pucciniales</taxon>
        <taxon>Phakopsoraceae</taxon>
        <taxon>Phakopsora</taxon>
    </lineage>
</organism>
<dbReference type="PANTHER" id="PTHR24006">
    <property type="entry name" value="UBIQUITIN CARBOXYL-TERMINAL HYDROLASE"/>
    <property type="match status" value="1"/>
</dbReference>
<dbReference type="EMBL" id="CALTRL010000042">
    <property type="protein sequence ID" value="CAH7666100.1"/>
    <property type="molecule type" value="Genomic_DNA"/>
</dbReference>
<feature type="compositionally biased region" description="Basic and acidic residues" evidence="8">
    <location>
        <begin position="693"/>
        <end position="713"/>
    </location>
</feature>
<dbReference type="InterPro" id="IPR018200">
    <property type="entry name" value="USP_CS"/>
</dbReference>
<evidence type="ECO:0000313" key="11">
    <source>
        <dbReference type="Proteomes" id="UP001153365"/>
    </source>
</evidence>
<keyword evidence="6 7" id="KW-0788">Thiol protease</keyword>
<comment type="catalytic activity">
    <reaction evidence="1 7">
        <text>Thiol-dependent hydrolysis of ester, thioester, amide, peptide and isopeptide bonds formed by the C-terminal Gly of ubiquitin (a 76-residue protein attached to proteins as an intracellular targeting signal).</text>
        <dbReference type="EC" id="3.4.19.12"/>
    </reaction>
</comment>
<dbReference type="GO" id="GO:0004843">
    <property type="term" value="F:cysteine-type deubiquitinase activity"/>
    <property type="evidence" value="ECO:0007669"/>
    <property type="project" value="UniProtKB-UniRule"/>
</dbReference>
<evidence type="ECO:0000256" key="7">
    <source>
        <dbReference type="RuleBase" id="RU366025"/>
    </source>
</evidence>
<name>A0AAV0AEQ4_PHAPC</name>
<feature type="compositionally biased region" description="Basic and acidic residues" evidence="8">
    <location>
        <begin position="87"/>
        <end position="102"/>
    </location>
</feature>
<sequence>MATVINQQQHHINWPLSSSINKHQHQINSINHNQHQKPQNHSNNSLQQKIRGKLWEEALKDPVRFTEGVTISTAGDVDLIPINCQTRQDKTKPSLSDSERTRANVNPDSRVKPQNSDERHSNLKNTSKRDDLHEKDQSDLQNRCKGPSLNPLARKTNLRSVVTFWSRPQKIGPGFINTGNTCFINAVLQALVHTPALNIGLLDMDEHSPHSCQLTVRRTFCALCRMYNLLHLCFRKANPSNSIRPSPISQSLPKFAPSLRPGQQGDAHEFLRMLVNAMQLGALGVQGEKCKQEIIDSTFINRMFGGKLRTRVTCEHCNTNSDTYENFSDLSLEFSQANSVSAALKSYRRLDRMNGSNQYNCSKCKRLRNAKLVRSVFTPPAVLTLQLMKYSARGSKIHKRIQFEESLDLRPVMGDGARPTRYNLYAVVCHQGQTIHSGHYYSYIKTSDGKWYLADDSTVQRVTNTRHILVNPNAYVLFYSRDRADFLSSMIEENCKKDFDSSLQSKMINLHKRKASEDLEIIQKLTAVPLEEFFDCSDKDHDQSFVNGRSKLKKQRGNNTAHNQLHAGQFIGPIMPKSMMAVESFHSSVNHYNASDELHENESGDLIKLAQQVENVSVSTEIADKTQNSKQTNSIASSLHINEDLHEPGDKMDIDARNQTTKLNDNDSTRAQKKKKKKKKKSKHAQDGSHVIQKHDQNEKSEKDLINEFNESRKKNKKKKKKQMIAGFDDEGKIKDKNYKNGGGIDEDHHEEIDLVLRDERSKRSDENFRKKSFTMTIRA</sequence>
<evidence type="ECO:0000256" key="8">
    <source>
        <dbReference type="SAM" id="MobiDB-lite"/>
    </source>
</evidence>
<accession>A0AAV0AEQ4</accession>
<feature type="compositionally biased region" description="Basic residues" evidence="8">
    <location>
        <begin position="671"/>
        <end position="683"/>
    </location>
</feature>
<keyword evidence="4 7" id="KW-0833">Ubl conjugation pathway</keyword>
<feature type="compositionally biased region" description="Polar residues" evidence="8">
    <location>
        <begin position="621"/>
        <end position="640"/>
    </location>
</feature>